<dbReference type="GO" id="GO:0006567">
    <property type="term" value="P:L-threonine catabolic process"/>
    <property type="evidence" value="ECO:0007669"/>
    <property type="project" value="TreeGrafter"/>
</dbReference>
<dbReference type="GO" id="GO:0008732">
    <property type="term" value="F:L-allo-threonine aldolase activity"/>
    <property type="evidence" value="ECO:0007669"/>
    <property type="project" value="TreeGrafter"/>
</dbReference>
<comment type="cofactor">
    <cofactor evidence="1">
        <name>pyridoxal 5'-phosphate</name>
        <dbReference type="ChEBI" id="CHEBI:597326"/>
    </cofactor>
</comment>
<evidence type="ECO:0000313" key="7">
    <source>
        <dbReference type="Proteomes" id="UP000264006"/>
    </source>
</evidence>
<dbReference type="Pfam" id="PF01212">
    <property type="entry name" value="Beta_elim_lyase"/>
    <property type="match status" value="1"/>
</dbReference>
<dbReference type="InterPro" id="IPR020084">
    <property type="entry name" value="NUDIX_hydrolase_CS"/>
</dbReference>
<proteinExistence type="inferred from homology"/>
<dbReference type="PANTHER" id="PTHR48097">
    <property type="entry name" value="L-THREONINE ALDOLASE-RELATED"/>
    <property type="match status" value="1"/>
</dbReference>
<dbReference type="PANTHER" id="PTHR48097:SF9">
    <property type="entry name" value="L-THREONINE ALDOLASE"/>
    <property type="match status" value="1"/>
</dbReference>
<protein>
    <submittedName>
        <fullName evidence="6">Low-specificity L-threonine aldolase</fullName>
    </submittedName>
</protein>
<dbReference type="Gene3D" id="3.90.79.10">
    <property type="entry name" value="Nucleoside Triphosphate Pyrophosphohydrolase"/>
    <property type="match status" value="1"/>
</dbReference>
<dbReference type="PROSITE" id="PS51462">
    <property type="entry name" value="NUDIX"/>
    <property type="match status" value="1"/>
</dbReference>
<dbReference type="GO" id="GO:0005829">
    <property type="term" value="C:cytosol"/>
    <property type="evidence" value="ECO:0007669"/>
    <property type="project" value="TreeGrafter"/>
</dbReference>
<dbReference type="GO" id="GO:0006545">
    <property type="term" value="P:glycine biosynthetic process"/>
    <property type="evidence" value="ECO:0007669"/>
    <property type="project" value="TreeGrafter"/>
</dbReference>
<organism evidence="6 7">
    <name type="scientific">Euzebya pacifica</name>
    <dbReference type="NCBI Taxonomy" id="1608957"/>
    <lineage>
        <taxon>Bacteria</taxon>
        <taxon>Bacillati</taxon>
        <taxon>Actinomycetota</taxon>
        <taxon>Nitriliruptoria</taxon>
        <taxon>Euzebyales</taxon>
    </lineage>
</organism>
<accession>A0A346Y559</accession>
<dbReference type="Pfam" id="PF00293">
    <property type="entry name" value="NUDIX"/>
    <property type="match status" value="1"/>
</dbReference>
<evidence type="ECO:0000256" key="4">
    <source>
        <dbReference type="ARBA" id="ARBA00022898"/>
    </source>
</evidence>
<dbReference type="RefSeq" id="WP_164710981.1">
    <property type="nucleotide sequence ID" value="NZ_CP031165.1"/>
</dbReference>
<comment type="similarity">
    <text evidence="2">Belongs to the threonine aldolase family.</text>
</comment>
<sequence length="533" mass="57543">MDDAGRARALTARCDRFLHWHGQRTPADLLAELPDEVGPDRYGDGGVVADLEAEVAELLGKPAAVFMPSGTMAQQIALRIHAEDVGSATALMHPTAHLLLHEDEGPQRLHGLTLRPVGSPVALLSLSDLEAVAEPAGSLLLELPQREIGGRLPSWEALVAQTTWARERGMAVHMDGARLWEAAAGYDRPHAEVAALFDSVYVSFYKGLGAIAGACLVGEDDLVERAREWRHRHGGMVFALWPYAASALAGLRARLDRMPAYLAHARAIAAALAGVDGVEVVPDPPQVSMFHVAMRTTAADFRVQAHRLALEEGIAVWSQSWPAEMPSWQRVELTVGDATLGFTPEEVADVIARLVTPVGASGPAEQPVEVLAEDGSVADVVPRARMRAEGLRHRSTYVVVLTSDDEVVVHRRAEWKDLAGGHWDLAFGGICDVGEPWEAAARRELAEEAGLEGVPLEYLGEVEWSAASPTDPASLVGRVWVARFDGELHPTDGEVTALDRVPLAELDAWLASHEVVEDTRELIPPLLRDLLDG</sequence>
<dbReference type="InterPro" id="IPR001597">
    <property type="entry name" value="ArAA_b-elim_lyase/Thr_aldolase"/>
</dbReference>
<dbReference type="InterPro" id="IPR015424">
    <property type="entry name" value="PyrdxlP-dep_Trfase"/>
</dbReference>
<dbReference type="Proteomes" id="UP000264006">
    <property type="component" value="Chromosome"/>
</dbReference>
<dbReference type="InterPro" id="IPR015797">
    <property type="entry name" value="NUDIX_hydrolase-like_dom_sf"/>
</dbReference>
<gene>
    <name evidence="6" type="ORF">DVS28_a4949</name>
</gene>
<dbReference type="InterPro" id="IPR015422">
    <property type="entry name" value="PyrdxlP-dep_Trfase_small"/>
</dbReference>
<dbReference type="KEGG" id="euz:DVS28_a4949"/>
<name>A0A346Y559_9ACTN</name>
<keyword evidence="7" id="KW-1185">Reference proteome</keyword>
<dbReference type="PROSITE" id="PS00893">
    <property type="entry name" value="NUDIX_BOX"/>
    <property type="match status" value="1"/>
</dbReference>
<dbReference type="EMBL" id="CP031165">
    <property type="protein sequence ID" value="AXV09606.1"/>
    <property type="molecule type" value="Genomic_DNA"/>
</dbReference>
<keyword evidence="3" id="KW-0378">Hydrolase</keyword>
<dbReference type="GO" id="GO:0016787">
    <property type="term" value="F:hydrolase activity"/>
    <property type="evidence" value="ECO:0007669"/>
    <property type="project" value="UniProtKB-KW"/>
</dbReference>
<keyword evidence="4" id="KW-0663">Pyridoxal phosphate</keyword>
<dbReference type="InterPro" id="IPR000086">
    <property type="entry name" value="NUDIX_hydrolase_dom"/>
</dbReference>
<reference evidence="6 7" key="1">
    <citation type="submission" date="2018-09" db="EMBL/GenBank/DDBJ databases">
        <title>Complete genome sequence of Euzebya sp. DY32-46 isolated from seawater of Pacific Ocean.</title>
        <authorList>
            <person name="Xu L."/>
            <person name="Wu Y.-H."/>
            <person name="Xu X.-W."/>
        </authorList>
    </citation>
    <scope>NUCLEOTIDE SEQUENCE [LARGE SCALE GENOMIC DNA]</scope>
    <source>
        <strain evidence="6 7">DY32-46</strain>
    </source>
</reference>
<dbReference type="AlphaFoldDB" id="A0A346Y559"/>
<dbReference type="InterPro" id="IPR015421">
    <property type="entry name" value="PyrdxlP-dep_Trfase_major"/>
</dbReference>
<evidence type="ECO:0000256" key="1">
    <source>
        <dbReference type="ARBA" id="ARBA00001933"/>
    </source>
</evidence>
<dbReference type="Gene3D" id="3.90.1150.10">
    <property type="entry name" value="Aspartate Aminotransferase, domain 1"/>
    <property type="match status" value="1"/>
</dbReference>
<dbReference type="SUPFAM" id="SSF53383">
    <property type="entry name" value="PLP-dependent transferases"/>
    <property type="match status" value="1"/>
</dbReference>
<dbReference type="SUPFAM" id="SSF55811">
    <property type="entry name" value="Nudix"/>
    <property type="match status" value="1"/>
</dbReference>
<evidence type="ECO:0000256" key="2">
    <source>
        <dbReference type="ARBA" id="ARBA00006966"/>
    </source>
</evidence>
<dbReference type="Gene3D" id="3.40.640.10">
    <property type="entry name" value="Type I PLP-dependent aspartate aminotransferase-like (Major domain)"/>
    <property type="match status" value="1"/>
</dbReference>
<feature type="domain" description="Nudix hydrolase" evidence="5">
    <location>
        <begin position="391"/>
        <end position="523"/>
    </location>
</feature>
<evidence type="ECO:0000259" key="5">
    <source>
        <dbReference type="PROSITE" id="PS51462"/>
    </source>
</evidence>
<evidence type="ECO:0000313" key="6">
    <source>
        <dbReference type="EMBL" id="AXV09606.1"/>
    </source>
</evidence>
<evidence type="ECO:0000256" key="3">
    <source>
        <dbReference type="ARBA" id="ARBA00022801"/>
    </source>
</evidence>